<evidence type="ECO:0000256" key="11">
    <source>
        <dbReference type="ARBA" id="ARBA00023049"/>
    </source>
</evidence>
<keyword evidence="6" id="KW-0479">Metal-binding</keyword>
<evidence type="ECO:0000256" key="2">
    <source>
        <dbReference type="ARBA" id="ARBA00004477"/>
    </source>
</evidence>
<feature type="non-terminal residue" evidence="15">
    <location>
        <position position="227"/>
    </location>
</feature>
<dbReference type="FunFam" id="3.40.630.10:FF:000008">
    <property type="entry name" value="Endoplasmic reticulum metallopeptidase 1"/>
    <property type="match status" value="1"/>
</dbReference>
<protein>
    <recommendedName>
        <fullName evidence="14">Peptidase M28 domain-containing protein</fullName>
    </recommendedName>
</protein>
<dbReference type="EMBL" id="CP001330">
    <property type="protein sequence ID" value="ACO66340.1"/>
    <property type="molecule type" value="Genomic_DNA"/>
</dbReference>
<dbReference type="Proteomes" id="UP000002009">
    <property type="component" value="Chromosome 11"/>
</dbReference>
<comment type="subcellular location">
    <subcellularLocation>
        <location evidence="2">Endoplasmic reticulum membrane</location>
        <topology evidence="2">Multi-pass membrane protein</topology>
    </subcellularLocation>
</comment>
<dbReference type="GO" id="GO:0008235">
    <property type="term" value="F:metalloexopeptidase activity"/>
    <property type="evidence" value="ECO:0007669"/>
    <property type="project" value="InterPro"/>
</dbReference>
<organism evidence="15 16">
    <name type="scientific">Micromonas commoda (strain RCC299 / NOUM17 / CCMP2709)</name>
    <name type="common">Picoplanktonic green alga</name>
    <dbReference type="NCBI Taxonomy" id="296587"/>
    <lineage>
        <taxon>Eukaryota</taxon>
        <taxon>Viridiplantae</taxon>
        <taxon>Chlorophyta</taxon>
        <taxon>Mamiellophyceae</taxon>
        <taxon>Mamiellales</taxon>
        <taxon>Mamiellaceae</taxon>
        <taxon>Micromonas</taxon>
    </lineage>
</organism>
<keyword evidence="12" id="KW-0472">Membrane</keyword>
<dbReference type="STRING" id="296587.C1EDC0"/>
<dbReference type="KEGG" id="mis:MICPUN_86737"/>
<evidence type="ECO:0000256" key="12">
    <source>
        <dbReference type="ARBA" id="ARBA00023136"/>
    </source>
</evidence>
<keyword evidence="8" id="KW-0256">Endoplasmic reticulum</keyword>
<feature type="domain" description="Peptidase M28" evidence="14">
    <location>
        <begin position="32"/>
        <end position="227"/>
    </location>
</feature>
<comment type="cofactor">
    <cofactor evidence="1">
        <name>Zn(2+)</name>
        <dbReference type="ChEBI" id="CHEBI:29105"/>
    </cofactor>
</comment>
<dbReference type="eggNOG" id="KOG2194">
    <property type="taxonomic scope" value="Eukaryota"/>
</dbReference>
<dbReference type="Gene3D" id="3.40.630.10">
    <property type="entry name" value="Zn peptidases"/>
    <property type="match status" value="1"/>
</dbReference>
<dbReference type="RefSeq" id="XP_002505082.1">
    <property type="nucleotide sequence ID" value="XM_002505036.1"/>
</dbReference>
<gene>
    <name evidence="15" type="ORF">MICPUN_86737</name>
</gene>
<dbReference type="AlphaFoldDB" id="C1EDC0"/>
<dbReference type="OrthoDB" id="76293at2759"/>
<dbReference type="Pfam" id="PF04389">
    <property type="entry name" value="Peptidase_M28"/>
    <property type="match status" value="1"/>
</dbReference>
<comment type="similarity">
    <text evidence="3">Belongs to the peptidase M28 family.</text>
</comment>
<proteinExistence type="inferred from homology"/>
<dbReference type="GO" id="GO:0046872">
    <property type="term" value="F:metal ion binding"/>
    <property type="evidence" value="ECO:0007669"/>
    <property type="project" value="UniProtKB-KW"/>
</dbReference>
<name>C1EDC0_MICCC</name>
<keyword evidence="16" id="KW-1185">Reference proteome</keyword>
<evidence type="ECO:0000256" key="6">
    <source>
        <dbReference type="ARBA" id="ARBA00022723"/>
    </source>
</evidence>
<dbReference type="PANTHER" id="PTHR12147">
    <property type="entry name" value="METALLOPEPTIDASE M28 FAMILY MEMBER"/>
    <property type="match status" value="1"/>
</dbReference>
<evidence type="ECO:0000256" key="13">
    <source>
        <dbReference type="ARBA" id="ARBA00023180"/>
    </source>
</evidence>
<reference evidence="15 16" key="1">
    <citation type="journal article" date="2009" name="Science">
        <title>Green evolution and dynamic adaptations revealed by genomes of the marine picoeukaryotes Micromonas.</title>
        <authorList>
            <person name="Worden A.Z."/>
            <person name="Lee J.H."/>
            <person name="Mock T."/>
            <person name="Rouze P."/>
            <person name="Simmons M.P."/>
            <person name="Aerts A.L."/>
            <person name="Allen A.E."/>
            <person name="Cuvelier M.L."/>
            <person name="Derelle E."/>
            <person name="Everett M.V."/>
            <person name="Foulon E."/>
            <person name="Grimwood J."/>
            <person name="Gundlach H."/>
            <person name="Henrissat B."/>
            <person name="Napoli C."/>
            <person name="McDonald S.M."/>
            <person name="Parker M.S."/>
            <person name="Rombauts S."/>
            <person name="Salamov A."/>
            <person name="Von Dassow P."/>
            <person name="Badger J.H."/>
            <person name="Coutinho P.M."/>
            <person name="Demir E."/>
            <person name="Dubchak I."/>
            <person name="Gentemann C."/>
            <person name="Eikrem W."/>
            <person name="Gready J.E."/>
            <person name="John U."/>
            <person name="Lanier W."/>
            <person name="Lindquist E.A."/>
            <person name="Lucas S."/>
            <person name="Mayer K.F."/>
            <person name="Moreau H."/>
            <person name="Not F."/>
            <person name="Otillar R."/>
            <person name="Panaud O."/>
            <person name="Pangilinan J."/>
            <person name="Paulsen I."/>
            <person name="Piegu B."/>
            <person name="Poliakov A."/>
            <person name="Robbens S."/>
            <person name="Schmutz J."/>
            <person name="Toulza E."/>
            <person name="Wyss T."/>
            <person name="Zelensky A."/>
            <person name="Zhou K."/>
            <person name="Armbrust E.V."/>
            <person name="Bhattacharya D."/>
            <person name="Goodenough U.W."/>
            <person name="Van de Peer Y."/>
            <person name="Grigoriev I.V."/>
        </authorList>
    </citation>
    <scope>NUCLEOTIDE SEQUENCE [LARGE SCALE GENOMIC DNA]</scope>
    <source>
        <strain evidence="16">RCC299 / NOUM17</strain>
    </source>
</reference>
<keyword evidence="11" id="KW-0482">Metalloprotease</keyword>
<keyword evidence="9" id="KW-0862">Zinc</keyword>
<dbReference type="SUPFAM" id="SSF53187">
    <property type="entry name" value="Zn-dependent exopeptidases"/>
    <property type="match status" value="1"/>
</dbReference>
<keyword evidence="5" id="KW-0812">Transmembrane</keyword>
<keyword evidence="10" id="KW-1133">Transmembrane helix</keyword>
<evidence type="ECO:0000313" key="16">
    <source>
        <dbReference type="Proteomes" id="UP000002009"/>
    </source>
</evidence>
<dbReference type="PANTHER" id="PTHR12147:SF22">
    <property type="entry name" value="ENDOPLASMIC RETICULUM METALLOPEPTIDASE 1"/>
    <property type="match status" value="1"/>
</dbReference>
<evidence type="ECO:0000259" key="14">
    <source>
        <dbReference type="Pfam" id="PF04389"/>
    </source>
</evidence>
<sequence>MDVDISIHRPTGSFRLNFLNNDIANAYTNLTNVVVRVAPKSAQSDARSVLLNAHFDTTLGSPGGADCASCVGILLEILRVMTLPGSPPPLAPILFLFNGGEETFMQAAHGFVAHHPWAKTVGAVINVEATGTSGPDVLFRETGGWPAEVYMRTAPRPTATASIRDLIRFANLPVDTDFSVFRDPTLPNGNLPGVDIASMLDGYSYHTDRDFANRIRRGTIQAYGENV</sequence>
<keyword evidence="7" id="KW-0378">Hydrolase</keyword>
<dbReference type="InterPro" id="IPR007484">
    <property type="entry name" value="Peptidase_M28"/>
</dbReference>
<dbReference type="GO" id="GO:0006508">
    <property type="term" value="P:proteolysis"/>
    <property type="evidence" value="ECO:0007669"/>
    <property type="project" value="UniProtKB-KW"/>
</dbReference>
<keyword evidence="13" id="KW-0325">Glycoprotein</keyword>
<dbReference type="GeneID" id="8247192"/>
<dbReference type="InterPro" id="IPR045175">
    <property type="entry name" value="M28_fam"/>
</dbReference>
<accession>C1EDC0</accession>
<evidence type="ECO:0000256" key="10">
    <source>
        <dbReference type="ARBA" id="ARBA00022989"/>
    </source>
</evidence>
<evidence type="ECO:0000256" key="7">
    <source>
        <dbReference type="ARBA" id="ARBA00022801"/>
    </source>
</evidence>
<evidence type="ECO:0000256" key="4">
    <source>
        <dbReference type="ARBA" id="ARBA00022670"/>
    </source>
</evidence>
<evidence type="ECO:0000256" key="8">
    <source>
        <dbReference type="ARBA" id="ARBA00022824"/>
    </source>
</evidence>
<evidence type="ECO:0000256" key="5">
    <source>
        <dbReference type="ARBA" id="ARBA00022692"/>
    </source>
</evidence>
<evidence type="ECO:0000313" key="15">
    <source>
        <dbReference type="EMBL" id="ACO66340.1"/>
    </source>
</evidence>
<dbReference type="GO" id="GO:0005789">
    <property type="term" value="C:endoplasmic reticulum membrane"/>
    <property type="evidence" value="ECO:0007669"/>
    <property type="project" value="UniProtKB-SubCell"/>
</dbReference>
<evidence type="ECO:0000256" key="1">
    <source>
        <dbReference type="ARBA" id="ARBA00001947"/>
    </source>
</evidence>
<keyword evidence="4" id="KW-0645">Protease</keyword>
<evidence type="ECO:0000256" key="3">
    <source>
        <dbReference type="ARBA" id="ARBA00010918"/>
    </source>
</evidence>
<evidence type="ECO:0000256" key="9">
    <source>
        <dbReference type="ARBA" id="ARBA00022833"/>
    </source>
</evidence>
<dbReference type="InParanoid" id="C1EDC0"/>